<dbReference type="GO" id="GO:0035556">
    <property type="term" value="P:intracellular signal transduction"/>
    <property type="evidence" value="ECO:0007669"/>
    <property type="project" value="InterPro"/>
</dbReference>
<dbReference type="CDD" id="cd13246">
    <property type="entry name" value="PH_Scd1"/>
    <property type="match status" value="1"/>
</dbReference>
<dbReference type="STRING" id="58919.A0A316ZHQ2"/>
<dbReference type="PANTHER" id="PTHR47339">
    <property type="entry name" value="CELL DIVISION CONTROL PROTEIN 24"/>
    <property type="match status" value="1"/>
</dbReference>
<dbReference type="SUPFAM" id="SSF48065">
    <property type="entry name" value="DBL homology domain (DH-domain)"/>
    <property type="match status" value="1"/>
</dbReference>
<accession>A0A316ZHQ2</accession>
<dbReference type="Gene3D" id="2.30.29.30">
    <property type="entry name" value="Pleckstrin-homology domain (PH domain)/Phosphotyrosine-binding domain (PTB)"/>
    <property type="match status" value="1"/>
</dbReference>
<feature type="region of interest" description="Disordered" evidence="1">
    <location>
        <begin position="532"/>
        <end position="559"/>
    </location>
</feature>
<feature type="compositionally biased region" description="Low complexity" evidence="1">
    <location>
        <begin position="922"/>
        <end position="938"/>
    </location>
</feature>
<evidence type="ECO:0008006" key="7">
    <source>
        <dbReference type="Google" id="ProtNLM"/>
    </source>
</evidence>
<feature type="compositionally biased region" description="Polar residues" evidence="1">
    <location>
        <begin position="939"/>
        <end position="971"/>
    </location>
</feature>
<dbReference type="GO" id="GO:0005085">
    <property type="term" value="F:guanyl-nucleotide exchange factor activity"/>
    <property type="evidence" value="ECO:0007669"/>
    <property type="project" value="InterPro"/>
</dbReference>
<dbReference type="GO" id="GO:0030010">
    <property type="term" value="P:establishment of cell polarity"/>
    <property type="evidence" value="ECO:0007669"/>
    <property type="project" value="TreeGrafter"/>
</dbReference>
<reference evidence="5 6" key="1">
    <citation type="journal article" date="2018" name="Mol. Biol. Evol.">
        <title>Broad Genomic Sampling Reveals a Smut Pathogenic Ancestry of the Fungal Clade Ustilaginomycotina.</title>
        <authorList>
            <person name="Kijpornyongpan T."/>
            <person name="Mondo S.J."/>
            <person name="Barry K."/>
            <person name="Sandor L."/>
            <person name="Lee J."/>
            <person name="Lipzen A."/>
            <person name="Pangilinan J."/>
            <person name="LaButti K."/>
            <person name="Hainaut M."/>
            <person name="Henrissat B."/>
            <person name="Grigoriev I.V."/>
            <person name="Spatafora J.W."/>
            <person name="Aime M.C."/>
        </authorList>
    </citation>
    <scope>NUCLEOTIDE SEQUENCE [LARGE SCALE GENOMIC DNA]</scope>
    <source>
        <strain evidence="5 6">MCA 4186</strain>
    </source>
</reference>
<dbReference type="InterPro" id="IPR036872">
    <property type="entry name" value="CH_dom_sf"/>
</dbReference>
<dbReference type="InterPro" id="IPR000270">
    <property type="entry name" value="PB1_dom"/>
</dbReference>
<dbReference type="InterPro" id="IPR001849">
    <property type="entry name" value="PH_domain"/>
</dbReference>
<evidence type="ECO:0000256" key="1">
    <source>
        <dbReference type="SAM" id="MobiDB-lite"/>
    </source>
</evidence>
<dbReference type="GO" id="GO:0043332">
    <property type="term" value="C:mating projection tip"/>
    <property type="evidence" value="ECO:0007669"/>
    <property type="project" value="TreeGrafter"/>
</dbReference>
<protein>
    <recommendedName>
        <fullName evidence="7">RhoGEF-domain-containing protein</fullName>
    </recommendedName>
</protein>
<dbReference type="GO" id="GO:0031106">
    <property type="term" value="P:septin ring organization"/>
    <property type="evidence" value="ECO:0007669"/>
    <property type="project" value="TreeGrafter"/>
</dbReference>
<dbReference type="FunFam" id="2.30.29.30:FF:000365">
    <property type="entry name" value="Related to CDC24-GTP/GDP exchange factor for Cdc42p"/>
    <property type="match status" value="1"/>
</dbReference>
<dbReference type="InterPro" id="IPR000219">
    <property type="entry name" value="DH_dom"/>
</dbReference>
<dbReference type="Pfam" id="PF00564">
    <property type="entry name" value="PB1"/>
    <property type="match status" value="1"/>
</dbReference>
<dbReference type="FunFam" id="1.20.900.10:FF:000046">
    <property type="entry name" value="Related to CDC24-GTP/GDP exchange factor for Cdc42p"/>
    <property type="match status" value="1"/>
</dbReference>
<dbReference type="PANTHER" id="PTHR47339:SF1">
    <property type="entry name" value="CELL DIVISION CONTROL PROTEIN 24"/>
    <property type="match status" value="1"/>
</dbReference>
<dbReference type="GO" id="GO:0000935">
    <property type="term" value="C:division septum"/>
    <property type="evidence" value="ECO:0007669"/>
    <property type="project" value="TreeGrafter"/>
</dbReference>
<dbReference type="PROSITE" id="PS00741">
    <property type="entry name" value="DH_1"/>
    <property type="match status" value="1"/>
</dbReference>
<keyword evidence="6" id="KW-1185">Reference proteome</keyword>
<dbReference type="CDD" id="cd05992">
    <property type="entry name" value="PB1"/>
    <property type="match status" value="1"/>
</dbReference>
<dbReference type="GeneID" id="37267094"/>
<dbReference type="InterPro" id="IPR053026">
    <property type="entry name" value="CDC42_GEF"/>
</dbReference>
<dbReference type="Proteomes" id="UP000245946">
    <property type="component" value="Unassembled WGS sequence"/>
</dbReference>
<dbReference type="GO" id="GO:0005737">
    <property type="term" value="C:cytoplasm"/>
    <property type="evidence" value="ECO:0007669"/>
    <property type="project" value="TreeGrafter"/>
</dbReference>
<evidence type="ECO:0000259" key="2">
    <source>
        <dbReference type="PROSITE" id="PS50003"/>
    </source>
</evidence>
<feature type="compositionally biased region" description="Low complexity" evidence="1">
    <location>
        <begin position="532"/>
        <end position="544"/>
    </location>
</feature>
<evidence type="ECO:0000313" key="5">
    <source>
        <dbReference type="EMBL" id="PWN99803.1"/>
    </source>
</evidence>
<feature type="compositionally biased region" description="Basic and acidic residues" evidence="1">
    <location>
        <begin position="792"/>
        <end position="801"/>
    </location>
</feature>
<dbReference type="CDD" id="cd00160">
    <property type="entry name" value="RhoGEF"/>
    <property type="match status" value="1"/>
</dbReference>
<feature type="domain" description="PB1" evidence="4">
    <location>
        <begin position="975"/>
        <end position="1061"/>
    </location>
</feature>
<dbReference type="Gene3D" id="1.10.418.10">
    <property type="entry name" value="Calponin-like domain"/>
    <property type="match status" value="1"/>
</dbReference>
<dbReference type="PROSITE" id="PS50003">
    <property type="entry name" value="PH_DOMAIN"/>
    <property type="match status" value="1"/>
</dbReference>
<dbReference type="Gene3D" id="1.20.900.10">
    <property type="entry name" value="Dbl homology (DH) domain"/>
    <property type="match status" value="1"/>
</dbReference>
<dbReference type="InterPro" id="IPR035899">
    <property type="entry name" value="DBL_dom_sf"/>
</dbReference>
<dbReference type="SMART" id="SM00666">
    <property type="entry name" value="PB1"/>
    <property type="match status" value="1"/>
</dbReference>
<feature type="region of interest" description="Disordered" evidence="1">
    <location>
        <begin position="31"/>
        <end position="79"/>
    </location>
</feature>
<feature type="compositionally biased region" description="Low complexity" evidence="1">
    <location>
        <begin position="54"/>
        <end position="74"/>
    </location>
</feature>
<evidence type="ECO:0000313" key="6">
    <source>
        <dbReference type="Proteomes" id="UP000245946"/>
    </source>
</evidence>
<evidence type="ECO:0000259" key="4">
    <source>
        <dbReference type="PROSITE" id="PS51745"/>
    </source>
</evidence>
<feature type="compositionally biased region" description="Polar residues" evidence="1">
    <location>
        <begin position="660"/>
        <end position="672"/>
    </location>
</feature>
<dbReference type="Gene3D" id="3.10.20.90">
    <property type="entry name" value="Phosphatidylinositol 3-kinase Catalytic Subunit, Chain A, domain 1"/>
    <property type="match status" value="1"/>
</dbReference>
<dbReference type="SUPFAM" id="SSF54277">
    <property type="entry name" value="CAD &amp; PB1 domains"/>
    <property type="match status" value="1"/>
</dbReference>
<dbReference type="InterPro" id="IPR033511">
    <property type="entry name" value="Cdc24/Scd1_PH_dom"/>
</dbReference>
<dbReference type="Pfam" id="PF06395">
    <property type="entry name" value="CDC24"/>
    <property type="match status" value="1"/>
</dbReference>
<dbReference type="OrthoDB" id="1594986at2759"/>
<sequence>MAVTTASAFRPTRKQSSGALAAFTDTDMLSPSGVPSMTSYGDPVAPSYARNGTPGSAGPSRPSFGAAGGPSSADGGIGASLMSGPGGSLLMNGAPQAANTIGNKPAVAGSSLYQACLALRDRLWCVQGFGENYLSEALSTPSTPATPSPSASEPAASRPISSFDPVTQLWQLFRLGAPLCALFNHLKPNTALTINPDANRSNANECKKQVAKFIIALQNELQWDPDDCFTVSQLYLNDTNGFVKVVRTISKLLDIFEARGLLTAPAHAPSASADVLEKPSDDRAWIVRELLDTERKYVQDLEVMQNYARALGQHDILPPDTIHALFGNLNTLVDVNRRFLICVEENARRPADEQHFGHVFQTMESDFSVYEPFCANYAQALDIITAEAHNITRLRGLPAAEGCYLDPSYELPTFLIKPVQRICKYPLLLEQLQKKTSPDAPYYQELVDGIHVIRRITDKVNETRRLQENIQIVRELELRVEDWKGHNINTFGPLLLSDVFLVAKSDTEREYHVYLFEKILLCCKEILPNQPKKNSKSNSLLKQKTTAAQTPPGKKPKTSLQLKGRIFINNVTHAKAHNKTASVMGQPGGSHALQVWWRGDVDQESFSLRCKNEEQLKQWQLAVNKLIDEVNIRRQHVAAHFSQSGAMSPANMAGLHGRRNTGNSSHFPQTPLSEIAPSFPFLRTDSQMSHRTRLESDDMDSDQIEGVRDMAEGMSLNGHSTGGRMTPLGGRYSTPAEQREPPYQQGEGSRPRARTEDQDSSLMTQWRSNSPAMAPPLPRPSHANGSAQAMEQRQREHEHQLRKASSSRQLRQPGYPAPHTSSGYPRPPRHGDSTSPTDPDMPDDITGRARADSSAMGRAQSDAGQHLRNRSASNPMAFNPNAVNEMPPPVPRAPYPAHLVNHGNGEHGMHRQPHLGSDKRFSSSSTSTLDSTHSLGSLRGSTAASSPITHAPASTRSTANSTPTQQAQRYSNSNAVKLSVRFGEDRFVVVVLASINLVGLLEKVTKKVRVISGRKLDGVALRVRYIDEDGDKILMHDDEDVQMAFELGRQSGTDVELVVTTTA</sequence>
<organism evidence="5 6">
    <name type="scientific">Tilletiopsis washingtonensis</name>
    <dbReference type="NCBI Taxonomy" id="58919"/>
    <lineage>
        <taxon>Eukaryota</taxon>
        <taxon>Fungi</taxon>
        <taxon>Dikarya</taxon>
        <taxon>Basidiomycota</taxon>
        <taxon>Ustilaginomycotina</taxon>
        <taxon>Exobasidiomycetes</taxon>
        <taxon>Entylomatales</taxon>
        <taxon>Entylomatales incertae sedis</taxon>
        <taxon>Tilletiopsis</taxon>
    </lineage>
</organism>
<dbReference type="InterPro" id="IPR001331">
    <property type="entry name" value="GDS_CDC24_CS"/>
</dbReference>
<feature type="region of interest" description="Disordered" evidence="1">
    <location>
        <begin position="713"/>
        <end position="971"/>
    </location>
</feature>
<dbReference type="PROSITE" id="PS50010">
    <property type="entry name" value="DH_2"/>
    <property type="match status" value="1"/>
</dbReference>
<dbReference type="Pfam" id="PF15411">
    <property type="entry name" value="PH_10"/>
    <property type="match status" value="1"/>
</dbReference>
<dbReference type="PROSITE" id="PS51745">
    <property type="entry name" value="PB1"/>
    <property type="match status" value="1"/>
</dbReference>
<dbReference type="Pfam" id="PF00621">
    <property type="entry name" value="RhoGEF"/>
    <property type="match status" value="1"/>
</dbReference>
<name>A0A316ZHQ2_9BASI</name>
<feature type="region of interest" description="Disordered" evidence="1">
    <location>
        <begin position="138"/>
        <end position="159"/>
    </location>
</feature>
<evidence type="ECO:0000259" key="3">
    <source>
        <dbReference type="PROSITE" id="PS50010"/>
    </source>
</evidence>
<dbReference type="RefSeq" id="XP_025600082.1">
    <property type="nucleotide sequence ID" value="XM_025739548.1"/>
</dbReference>
<dbReference type="SMART" id="SM00325">
    <property type="entry name" value="RhoGEF"/>
    <property type="match status" value="1"/>
</dbReference>
<dbReference type="InterPro" id="IPR053793">
    <property type="entry name" value="PB1-like"/>
</dbReference>
<dbReference type="GO" id="GO:0005634">
    <property type="term" value="C:nucleus"/>
    <property type="evidence" value="ECO:0007669"/>
    <property type="project" value="TreeGrafter"/>
</dbReference>
<feature type="domain" description="DH" evidence="3">
    <location>
        <begin position="282"/>
        <end position="463"/>
    </location>
</feature>
<feature type="region of interest" description="Disordered" evidence="1">
    <location>
        <begin position="659"/>
        <end position="683"/>
    </location>
</feature>
<dbReference type="EMBL" id="KZ819287">
    <property type="protein sequence ID" value="PWN99803.1"/>
    <property type="molecule type" value="Genomic_DNA"/>
</dbReference>
<feature type="compositionally biased region" description="Polar residues" evidence="1">
    <location>
        <begin position="760"/>
        <end position="771"/>
    </location>
</feature>
<feature type="domain" description="PH" evidence="2">
    <location>
        <begin position="487"/>
        <end position="628"/>
    </location>
</feature>
<dbReference type="SMART" id="SM00233">
    <property type="entry name" value="PH"/>
    <property type="match status" value="1"/>
</dbReference>
<dbReference type="InterPro" id="IPR010481">
    <property type="entry name" value="Cdc24/Scd1_N"/>
</dbReference>
<dbReference type="AlphaFoldDB" id="A0A316ZHQ2"/>
<dbReference type="InterPro" id="IPR011993">
    <property type="entry name" value="PH-like_dom_sf"/>
</dbReference>
<dbReference type="CDD" id="cd00014">
    <property type="entry name" value="CH_SF"/>
    <property type="match status" value="1"/>
</dbReference>
<proteinExistence type="predicted"/>
<gene>
    <name evidence="5" type="ORF">FA09DRAFT_219867</name>
</gene>
<dbReference type="SUPFAM" id="SSF50729">
    <property type="entry name" value="PH domain-like"/>
    <property type="match status" value="1"/>
</dbReference>